<dbReference type="InterPro" id="IPR050297">
    <property type="entry name" value="LipidA_mod_glycosyltrf_83"/>
</dbReference>
<feature type="transmembrane region" description="Helical" evidence="8">
    <location>
        <begin position="77"/>
        <end position="93"/>
    </location>
</feature>
<evidence type="ECO:0000256" key="8">
    <source>
        <dbReference type="SAM" id="Phobius"/>
    </source>
</evidence>
<keyword evidence="5 8" id="KW-0812">Transmembrane</keyword>
<feature type="transmembrane region" description="Helical" evidence="8">
    <location>
        <begin position="262"/>
        <end position="281"/>
    </location>
</feature>
<keyword evidence="4" id="KW-0808">Transferase</keyword>
<keyword evidence="7 8" id="KW-0472">Membrane</keyword>
<dbReference type="Proteomes" id="UP000262699">
    <property type="component" value="Unassembled WGS sequence"/>
</dbReference>
<evidence type="ECO:0000256" key="7">
    <source>
        <dbReference type="ARBA" id="ARBA00023136"/>
    </source>
</evidence>
<feature type="transmembrane region" description="Helical" evidence="8">
    <location>
        <begin position="316"/>
        <end position="343"/>
    </location>
</feature>
<dbReference type="AlphaFoldDB" id="A0A3D0W7A1"/>
<evidence type="ECO:0000256" key="4">
    <source>
        <dbReference type="ARBA" id="ARBA00022679"/>
    </source>
</evidence>
<feature type="transmembrane region" description="Helical" evidence="8">
    <location>
        <begin position="154"/>
        <end position="179"/>
    </location>
</feature>
<accession>A0A3D0W7A1</accession>
<dbReference type="PANTHER" id="PTHR33908">
    <property type="entry name" value="MANNOSYLTRANSFERASE YKCB-RELATED"/>
    <property type="match status" value="1"/>
</dbReference>
<proteinExistence type="predicted"/>
<dbReference type="GO" id="GO:0016763">
    <property type="term" value="F:pentosyltransferase activity"/>
    <property type="evidence" value="ECO:0007669"/>
    <property type="project" value="TreeGrafter"/>
</dbReference>
<dbReference type="GO" id="GO:0009103">
    <property type="term" value="P:lipopolysaccharide biosynthetic process"/>
    <property type="evidence" value="ECO:0007669"/>
    <property type="project" value="UniProtKB-ARBA"/>
</dbReference>
<dbReference type="EMBL" id="DOYJ01000008">
    <property type="protein sequence ID" value="HCB74605.1"/>
    <property type="molecule type" value="Genomic_DNA"/>
</dbReference>
<evidence type="ECO:0000313" key="9">
    <source>
        <dbReference type="EMBL" id="HCB74605.1"/>
    </source>
</evidence>
<feature type="transmembrane region" description="Helical" evidence="8">
    <location>
        <begin position="102"/>
        <end position="123"/>
    </location>
</feature>
<name>A0A3D0W7A1_9SPHN</name>
<evidence type="ECO:0000313" key="10">
    <source>
        <dbReference type="Proteomes" id="UP000262699"/>
    </source>
</evidence>
<comment type="caution">
    <text evidence="9">The sequence shown here is derived from an EMBL/GenBank/DDBJ whole genome shotgun (WGS) entry which is preliminary data.</text>
</comment>
<feature type="transmembrane region" description="Helical" evidence="8">
    <location>
        <begin position="234"/>
        <end position="255"/>
    </location>
</feature>
<gene>
    <name evidence="9" type="ORF">DEP91_00240</name>
</gene>
<evidence type="ECO:0000256" key="1">
    <source>
        <dbReference type="ARBA" id="ARBA00004651"/>
    </source>
</evidence>
<evidence type="ECO:0000256" key="6">
    <source>
        <dbReference type="ARBA" id="ARBA00022989"/>
    </source>
</evidence>
<feature type="transmembrane region" description="Helical" evidence="8">
    <location>
        <begin position="191"/>
        <end position="214"/>
    </location>
</feature>
<protein>
    <submittedName>
        <fullName evidence="9">DUF2029 domain-containing protein</fullName>
    </submittedName>
</protein>
<comment type="subcellular location">
    <subcellularLocation>
        <location evidence="1">Cell membrane</location>
        <topology evidence="1">Multi-pass membrane protein</topology>
    </subcellularLocation>
</comment>
<sequence length="457" mass="48385">MRVRLILPLLLVAFLALAMARPIDHDESQYVAAAVLSAKGLLPYRDYAYLQTPLQPLLMAPIAALAGAWVWPALRLVNALLGWLAVVGAYVAARRSGAGERAALIAALGLAACDILLFSAAMARNDALPAALLAGAMVAMAGRPTRGNGVLPGLLLSGAAAAKISYALPAAAVGLWMLWRRKQVGWAAVGALLPVVLVAWLCWLASADALFGVLTFPAKAPAEFYADRPWKLSLAAKAVDTLKFLALGPALLAVVAAWRGRALAGPWSWLALAGVVAALLPEPTWRQYWLPALPPLFVMAALAIERRPPNRAMRLAAIPFVVAGLAPSFVALVTGGGMIAAMWERAAIGEALGARGQVATLSPQFVADPDPRFAAGPFAFRIRRFLSPEDEAARRIVTPRTLAAQFAARPPDAILVGGEGRWTSGTDGADAPLEAWARSNGWQQVPLASRRFRLWVP</sequence>
<dbReference type="PANTHER" id="PTHR33908:SF11">
    <property type="entry name" value="MEMBRANE PROTEIN"/>
    <property type="match status" value="1"/>
</dbReference>
<organism evidence="9 10">
    <name type="scientific">Sphingomonas bacterium</name>
    <dbReference type="NCBI Taxonomy" id="1895847"/>
    <lineage>
        <taxon>Bacteria</taxon>
        <taxon>Pseudomonadati</taxon>
        <taxon>Pseudomonadota</taxon>
        <taxon>Alphaproteobacteria</taxon>
        <taxon>Sphingomonadales</taxon>
        <taxon>Sphingomonadaceae</taxon>
        <taxon>Sphingomonas</taxon>
    </lineage>
</organism>
<keyword evidence="2" id="KW-1003">Cell membrane</keyword>
<feature type="transmembrane region" description="Helical" evidence="8">
    <location>
        <begin position="287"/>
        <end position="304"/>
    </location>
</feature>
<dbReference type="GO" id="GO:0005886">
    <property type="term" value="C:plasma membrane"/>
    <property type="evidence" value="ECO:0007669"/>
    <property type="project" value="UniProtKB-SubCell"/>
</dbReference>
<evidence type="ECO:0000256" key="5">
    <source>
        <dbReference type="ARBA" id="ARBA00022692"/>
    </source>
</evidence>
<evidence type="ECO:0000256" key="2">
    <source>
        <dbReference type="ARBA" id="ARBA00022475"/>
    </source>
</evidence>
<evidence type="ECO:0000256" key="3">
    <source>
        <dbReference type="ARBA" id="ARBA00022676"/>
    </source>
</evidence>
<reference evidence="9 10" key="1">
    <citation type="journal article" date="2018" name="Nat. Biotechnol.">
        <title>A standardized bacterial taxonomy based on genome phylogeny substantially revises the tree of life.</title>
        <authorList>
            <person name="Parks D.H."/>
            <person name="Chuvochina M."/>
            <person name="Waite D.W."/>
            <person name="Rinke C."/>
            <person name="Skarshewski A."/>
            <person name="Chaumeil P.A."/>
            <person name="Hugenholtz P."/>
        </authorList>
    </citation>
    <scope>NUCLEOTIDE SEQUENCE [LARGE SCALE GENOMIC DNA]</scope>
    <source>
        <strain evidence="9">UBA9015</strain>
    </source>
</reference>
<keyword evidence="3" id="KW-0328">Glycosyltransferase</keyword>
<keyword evidence="6 8" id="KW-1133">Transmembrane helix</keyword>